<dbReference type="Proteomes" id="UP001165641">
    <property type="component" value="Unassembled WGS sequence"/>
</dbReference>
<proteinExistence type="predicted"/>
<dbReference type="PANTHER" id="PTHR41532">
    <property type="entry name" value="FIXS PROTEIN"/>
    <property type="match status" value="1"/>
</dbReference>
<protein>
    <submittedName>
        <fullName evidence="3">Cbb3-type cytochrome oxidase assembly protein CcoS</fullName>
    </submittedName>
</protein>
<feature type="transmembrane region" description="Helical" evidence="2">
    <location>
        <begin position="6"/>
        <end position="26"/>
    </location>
</feature>
<keyword evidence="4" id="KW-1185">Reference proteome</keyword>
<reference evidence="3" key="1">
    <citation type="submission" date="2022-12" db="EMBL/GenBank/DDBJ databases">
        <title>Paracoccus onchidii sp. nov., isolated from a marine invertebrate from the South China Sea.</title>
        <authorList>
            <person name="Xu S."/>
            <person name="Liu Z."/>
            <person name="Xu Y."/>
        </authorList>
    </citation>
    <scope>NUCLEOTIDE SEQUENCE</scope>
    <source>
        <strain evidence="3">Z330</strain>
    </source>
</reference>
<feature type="region of interest" description="Disordered" evidence="1">
    <location>
        <begin position="34"/>
        <end position="53"/>
    </location>
</feature>
<keyword evidence="2" id="KW-1133">Transmembrane helix</keyword>
<evidence type="ECO:0000313" key="3">
    <source>
        <dbReference type="EMBL" id="MDB6176154.1"/>
    </source>
</evidence>
<dbReference type="EMBL" id="JAQBIE010000001">
    <property type="protein sequence ID" value="MDB6176154.1"/>
    <property type="molecule type" value="Genomic_DNA"/>
</dbReference>
<dbReference type="NCBIfam" id="TIGR00847">
    <property type="entry name" value="ccoS"/>
    <property type="match status" value="1"/>
</dbReference>
<name>A0ABT4Z9X9_9RHOB</name>
<dbReference type="RefSeq" id="WP_271887280.1">
    <property type="nucleotide sequence ID" value="NZ_JAQBIE010000001.1"/>
</dbReference>
<comment type="caution">
    <text evidence="3">The sequence shown here is derived from an EMBL/GenBank/DDBJ whole genome shotgun (WGS) entry which is preliminary data.</text>
</comment>
<evidence type="ECO:0000256" key="1">
    <source>
        <dbReference type="SAM" id="MobiDB-lite"/>
    </source>
</evidence>
<dbReference type="InterPro" id="IPR004714">
    <property type="entry name" value="Cyt_oxidase_maturation_cbb3"/>
</dbReference>
<organism evidence="3 4">
    <name type="scientific">Paracoccus onchidii</name>
    <dbReference type="NCBI Taxonomy" id="3017813"/>
    <lineage>
        <taxon>Bacteria</taxon>
        <taxon>Pseudomonadati</taxon>
        <taxon>Pseudomonadota</taxon>
        <taxon>Alphaproteobacteria</taxon>
        <taxon>Rhodobacterales</taxon>
        <taxon>Paracoccaceae</taxon>
        <taxon>Paracoccus</taxon>
    </lineage>
</organism>
<gene>
    <name evidence="3" type="primary">ccoS</name>
    <name evidence="3" type="ORF">PAF17_01365</name>
</gene>
<evidence type="ECO:0000313" key="4">
    <source>
        <dbReference type="Proteomes" id="UP001165641"/>
    </source>
</evidence>
<evidence type="ECO:0000256" key="2">
    <source>
        <dbReference type="SAM" id="Phobius"/>
    </source>
</evidence>
<dbReference type="Pfam" id="PF03597">
    <property type="entry name" value="FixS"/>
    <property type="match status" value="1"/>
</dbReference>
<keyword evidence="2" id="KW-0472">Membrane</keyword>
<sequence>MEILAILIPVSLGLGAAGLAAFIWALRAHQFEDPKGDAERILSDEWDDRPRPD</sequence>
<keyword evidence="2" id="KW-0812">Transmembrane</keyword>
<accession>A0ABT4Z9X9</accession>
<dbReference type="PANTHER" id="PTHR41532:SF1">
    <property type="entry name" value="FIXS PROTEIN"/>
    <property type="match status" value="1"/>
</dbReference>